<evidence type="ECO:0000256" key="1">
    <source>
        <dbReference type="SAM" id="Coils"/>
    </source>
</evidence>
<name>A0A6C0CK16_9ZZZZ</name>
<sequence length="226" mass="27068">MFSNRYRFPLIIIGSFGISVSSYFLYKHFFSEKKKIVEKKEEEVYENKYYDKFDELNSDELEEQYVKDLKNNIIFENTPKGNVLMYYDFETESFIYHCDTKDISYLYLETVARKYAIQNNCKKIVVDIKRELEEAKKEKPKINEIKKDKGDKLFASFKSYNRKGSGGAKKTNKTFILRQNANRYSYKGKIKDYKYLQTDVYNEKQKNDSETLDFASFKRLQGKKEK</sequence>
<protein>
    <submittedName>
        <fullName evidence="3">Uncharacterized protein</fullName>
    </submittedName>
</protein>
<evidence type="ECO:0000313" key="3">
    <source>
        <dbReference type="EMBL" id="QHT04502.1"/>
    </source>
</evidence>
<proteinExistence type="predicted"/>
<keyword evidence="2" id="KW-0472">Membrane</keyword>
<accession>A0A6C0CK16</accession>
<organism evidence="3">
    <name type="scientific">viral metagenome</name>
    <dbReference type="NCBI Taxonomy" id="1070528"/>
    <lineage>
        <taxon>unclassified sequences</taxon>
        <taxon>metagenomes</taxon>
        <taxon>organismal metagenomes</taxon>
    </lineage>
</organism>
<keyword evidence="2" id="KW-0812">Transmembrane</keyword>
<dbReference type="AlphaFoldDB" id="A0A6C0CK16"/>
<keyword evidence="2" id="KW-1133">Transmembrane helix</keyword>
<reference evidence="3" key="1">
    <citation type="journal article" date="2020" name="Nature">
        <title>Giant virus diversity and host interactions through global metagenomics.</title>
        <authorList>
            <person name="Schulz F."/>
            <person name="Roux S."/>
            <person name="Paez-Espino D."/>
            <person name="Jungbluth S."/>
            <person name="Walsh D.A."/>
            <person name="Denef V.J."/>
            <person name="McMahon K.D."/>
            <person name="Konstantinidis K.T."/>
            <person name="Eloe-Fadrosh E.A."/>
            <person name="Kyrpides N.C."/>
            <person name="Woyke T."/>
        </authorList>
    </citation>
    <scope>NUCLEOTIDE SEQUENCE</scope>
    <source>
        <strain evidence="3">GVMAG-M-3300021185-45</strain>
    </source>
</reference>
<keyword evidence="1" id="KW-0175">Coiled coil</keyword>
<evidence type="ECO:0000256" key="2">
    <source>
        <dbReference type="SAM" id="Phobius"/>
    </source>
</evidence>
<feature type="transmembrane region" description="Helical" evidence="2">
    <location>
        <begin position="6"/>
        <end position="26"/>
    </location>
</feature>
<dbReference type="EMBL" id="MN739430">
    <property type="protein sequence ID" value="QHT04502.1"/>
    <property type="molecule type" value="Genomic_DNA"/>
</dbReference>
<feature type="coiled-coil region" evidence="1">
    <location>
        <begin position="118"/>
        <end position="145"/>
    </location>
</feature>